<evidence type="ECO:0008006" key="3">
    <source>
        <dbReference type="Google" id="ProtNLM"/>
    </source>
</evidence>
<sequence>MMQAIEEEMRSLRRKMLHWLERFGWQRGPESIASARLARDLGLPNDAVSRILDRTAADLRKLSVTESDDVDARPIIDRAVAELAKLGFQSRPFEEATMERYLRELPERDYQILRYFKLGKKHSEIAALMDTNIDTVRASLVKTYADLRVRMIATDDDGGGIPTNPVPYSKTFVKQPLKQTSFGQS</sequence>
<protein>
    <recommendedName>
        <fullName evidence="3">RNA polymerase sigma factor 70 region 4 type 2 domain-containing protein</fullName>
    </recommendedName>
</protein>
<gene>
    <name evidence="1" type="ORF">ACFPN2_02065</name>
</gene>
<dbReference type="InterPro" id="IPR016032">
    <property type="entry name" value="Sig_transdc_resp-reg_C-effctor"/>
</dbReference>
<dbReference type="EMBL" id="JBHSDU010000001">
    <property type="protein sequence ID" value="MFC4307854.1"/>
    <property type="molecule type" value="Genomic_DNA"/>
</dbReference>
<organism evidence="1 2">
    <name type="scientific">Steroidobacter flavus</name>
    <dbReference type="NCBI Taxonomy" id="1842136"/>
    <lineage>
        <taxon>Bacteria</taxon>
        <taxon>Pseudomonadati</taxon>
        <taxon>Pseudomonadota</taxon>
        <taxon>Gammaproteobacteria</taxon>
        <taxon>Steroidobacterales</taxon>
        <taxon>Steroidobacteraceae</taxon>
        <taxon>Steroidobacter</taxon>
    </lineage>
</organism>
<comment type="caution">
    <text evidence="1">The sequence shown here is derived from an EMBL/GenBank/DDBJ whole genome shotgun (WGS) entry which is preliminary data.</text>
</comment>
<dbReference type="RefSeq" id="WP_380594475.1">
    <property type="nucleotide sequence ID" value="NZ_JBHSDU010000001.1"/>
</dbReference>
<dbReference type="InterPro" id="IPR036388">
    <property type="entry name" value="WH-like_DNA-bd_sf"/>
</dbReference>
<evidence type="ECO:0000313" key="2">
    <source>
        <dbReference type="Proteomes" id="UP001595904"/>
    </source>
</evidence>
<proteinExistence type="predicted"/>
<dbReference type="Gene3D" id="1.10.10.10">
    <property type="entry name" value="Winged helix-like DNA-binding domain superfamily/Winged helix DNA-binding domain"/>
    <property type="match status" value="1"/>
</dbReference>
<dbReference type="SUPFAM" id="SSF46894">
    <property type="entry name" value="C-terminal effector domain of the bipartite response regulators"/>
    <property type="match status" value="1"/>
</dbReference>
<keyword evidence="2" id="KW-1185">Reference proteome</keyword>
<evidence type="ECO:0000313" key="1">
    <source>
        <dbReference type="EMBL" id="MFC4307854.1"/>
    </source>
</evidence>
<reference evidence="2" key="1">
    <citation type="journal article" date="2019" name="Int. J. Syst. Evol. Microbiol.">
        <title>The Global Catalogue of Microorganisms (GCM) 10K type strain sequencing project: providing services to taxonomists for standard genome sequencing and annotation.</title>
        <authorList>
            <consortium name="The Broad Institute Genomics Platform"/>
            <consortium name="The Broad Institute Genome Sequencing Center for Infectious Disease"/>
            <person name="Wu L."/>
            <person name="Ma J."/>
        </authorList>
    </citation>
    <scope>NUCLEOTIDE SEQUENCE [LARGE SCALE GENOMIC DNA]</scope>
    <source>
        <strain evidence="2">CGMCC 1.10759</strain>
    </source>
</reference>
<accession>A0ABV8SMY4</accession>
<name>A0ABV8SMY4_9GAMM</name>
<dbReference type="Proteomes" id="UP001595904">
    <property type="component" value="Unassembled WGS sequence"/>
</dbReference>